<reference evidence="1 2" key="1">
    <citation type="submission" date="2023-01" db="EMBL/GenBank/DDBJ databases">
        <authorList>
            <person name="Kreplak J."/>
        </authorList>
    </citation>
    <scope>NUCLEOTIDE SEQUENCE [LARGE SCALE GENOMIC DNA]</scope>
</reference>
<dbReference type="EMBL" id="OX451741">
    <property type="protein sequence ID" value="CAI8619619.1"/>
    <property type="molecule type" value="Genomic_DNA"/>
</dbReference>
<evidence type="ECO:0000313" key="1">
    <source>
        <dbReference type="EMBL" id="CAI8619619.1"/>
    </source>
</evidence>
<evidence type="ECO:0000313" key="2">
    <source>
        <dbReference type="Proteomes" id="UP001157006"/>
    </source>
</evidence>
<protein>
    <submittedName>
        <fullName evidence="1">Uncharacterized protein</fullName>
    </submittedName>
</protein>
<proteinExistence type="predicted"/>
<organism evidence="1 2">
    <name type="scientific">Vicia faba</name>
    <name type="common">Broad bean</name>
    <name type="synonym">Faba vulgaris</name>
    <dbReference type="NCBI Taxonomy" id="3906"/>
    <lineage>
        <taxon>Eukaryota</taxon>
        <taxon>Viridiplantae</taxon>
        <taxon>Streptophyta</taxon>
        <taxon>Embryophyta</taxon>
        <taxon>Tracheophyta</taxon>
        <taxon>Spermatophyta</taxon>
        <taxon>Magnoliopsida</taxon>
        <taxon>eudicotyledons</taxon>
        <taxon>Gunneridae</taxon>
        <taxon>Pentapetalae</taxon>
        <taxon>rosids</taxon>
        <taxon>fabids</taxon>
        <taxon>Fabales</taxon>
        <taxon>Fabaceae</taxon>
        <taxon>Papilionoideae</taxon>
        <taxon>50 kb inversion clade</taxon>
        <taxon>NPAAA clade</taxon>
        <taxon>Hologalegina</taxon>
        <taxon>IRL clade</taxon>
        <taxon>Fabeae</taxon>
        <taxon>Vicia</taxon>
    </lineage>
</organism>
<keyword evidence="2" id="KW-1185">Reference proteome</keyword>
<sequence>MDTTQLLYLLMSGRRVDIGQIISTEMKNVAERGKEFGDETRSVHPLVYPSLIMGLIIASQVRLPNVIPFVIKTKVSDTYMERYFLEKKKKKRQEDQTGQTSSTLNYVDWDPRLRQAFTYIWDQNDSNHRTALSLHDSF</sequence>
<gene>
    <name evidence="1" type="ORF">VFH_VI179880</name>
</gene>
<accession>A0AAV1BAI8</accession>
<dbReference type="Proteomes" id="UP001157006">
    <property type="component" value="Chromosome 6"/>
</dbReference>
<name>A0AAV1BAI8_VICFA</name>
<dbReference type="AlphaFoldDB" id="A0AAV1BAI8"/>